<name>A0ACC2U655_9FUNG</name>
<reference evidence="1" key="1">
    <citation type="submission" date="2022-04" db="EMBL/GenBank/DDBJ databases">
        <title>Genome of the entomopathogenic fungus Entomophthora muscae.</title>
        <authorList>
            <person name="Elya C."/>
            <person name="Lovett B.R."/>
            <person name="Lee E."/>
            <person name="Macias A.M."/>
            <person name="Hajek A.E."/>
            <person name="De Bivort B.L."/>
            <person name="Kasson M.T."/>
            <person name="De Fine Licht H.H."/>
            <person name="Stajich J.E."/>
        </authorList>
    </citation>
    <scope>NUCLEOTIDE SEQUENCE</scope>
    <source>
        <strain evidence="1">Berkeley</strain>
    </source>
</reference>
<evidence type="ECO:0000313" key="2">
    <source>
        <dbReference type="Proteomes" id="UP001165960"/>
    </source>
</evidence>
<organism evidence="1 2">
    <name type="scientific">Entomophthora muscae</name>
    <dbReference type="NCBI Taxonomy" id="34485"/>
    <lineage>
        <taxon>Eukaryota</taxon>
        <taxon>Fungi</taxon>
        <taxon>Fungi incertae sedis</taxon>
        <taxon>Zoopagomycota</taxon>
        <taxon>Entomophthoromycotina</taxon>
        <taxon>Entomophthoromycetes</taxon>
        <taxon>Entomophthorales</taxon>
        <taxon>Entomophthoraceae</taxon>
        <taxon>Entomophthora</taxon>
    </lineage>
</organism>
<keyword evidence="2" id="KW-1185">Reference proteome</keyword>
<protein>
    <submittedName>
        <fullName evidence="1">Uncharacterized protein</fullName>
    </submittedName>
</protein>
<dbReference type="EMBL" id="QTSX02001436">
    <property type="protein sequence ID" value="KAJ9082289.1"/>
    <property type="molecule type" value="Genomic_DNA"/>
</dbReference>
<accession>A0ACC2U655</accession>
<evidence type="ECO:0000313" key="1">
    <source>
        <dbReference type="EMBL" id="KAJ9082289.1"/>
    </source>
</evidence>
<proteinExistence type="predicted"/>
<comment type="caution">
    <text evidence="1">The sequence shown here is derived from an EMBL/GenBank/DDBJ whole genome shotgun (WGS) entry which is preliminary data.</text>
</comment>
<gene>
    <name evidence="1" type="ORF">DSO57_1005743</name>
</gene>
<sequence length="370" mass="41897">MSTGKPLLVSYYRLKEPEEDGSQDSSDNEGSNMEPKYKFYIRYNPKDFSTLSVEDRNRILINIFLKSTADKRLEDSQSTSPISPSENTSSSSPRALKAESINTESPPKISFQKANIHLKASSPHSSKRSSSSRELRQPSPKRVLLPREVRQPSPKRVLLPREARQPSPKRVLLPREARQRSPKCYKAVEQELPMGRQRRTASTQGNSSRPRWQRHDMIVYIALCNIPGQVACRAELLKAAIDLDRKISKEKGIPHVFKGKTPHNSASACLTMNKDNLFKRIHVPGQTRQYFGLAYPTGNFDLAVQRYRQWEEKLYRVLYPISFASDDSDDESSDGMFDDDKGASAEEAHSHSVENTCDVLPEASEASSQR</sequence>
<dbReference type="Proteomes" id="UP001165960">
    <property type="component" value="Unassembled WGS sequence"/>
</dbReference>